<dbReference type="STRING" id="60517.A0A0R3W2Q0"/>
<evidence type="ECO:0000259" key="9">
    <source>
        <dbReference type="Pfam" id="PF12145"/>
    </source>
</evidence>
<keyword evidence="4" id="KW-0805">Transcription regulation</keyword>
<evidence type="ECO:0000256" key="5">
    <source>
        <dbReference type="ARBA" id="ARBA00023159"/>
    </source>
</evidence>
<keyword evidence="6" id="KW-0804">Transcription</keyword>
<feature type="region of interest" description="Disordered" evidence="8">
    <location>
        <begin position="626"/>
        <end position="650"/>
    </location>
</feature>
<dbReference type="GO" id="GO:0005634">
    <property type="term" value="C:nucleus"/>
    <property type="evidence" value="ECO:0007669"/>
    <property type="project" value="UniProtKB-SubCell"/>
</dbReference>
<reference evidence="10 11" key="2">
    <citation type="submission" date="2018-11" db="EMBL/GenBank/DDBJ databases">
        <authorList>
            <consortium name="Pathogen Informatics"/>
        </authorList>
    </citation>
    <scope>NUCLEOTIDE SEQUENCE [LARGE SCALE GENOMIC DNA]</scope>
</reference>
<keyword evidence="7" id="KW-0539">Nucleus</keyword>
<feature type="region of interest" description="Disordered" evidence="8">
    <location>
        <begin position="2100"/>
        <end position="2129"/>
    </location>
</feature>
<feature type="compositionally biased region" description="Basic and acidic residues" evidence="8">
    <location>
        <begin position="630"/>
        <end position="643"/>
    </location>
</feature>
<dbReference type="InterPro" id="IPR021990">
    <property type="entry name" value="Mediator_Med12_LCEWAV"/>
</dbReference>
<evidence type="ECO:0000313" key="11">
    <source>
        <dbReference type="Proteomes" id="UP000282613"/>
    </source>
</evidence>
<keyword evidence="3" id="KW-0678">Repressor</keyword>
<evidence type="ECO:0000256" key="8">
    <source>
        <dbReference type="SAM" id="MobiDB-lite"/>
    </source>
</evidence>
<dbReference type="OrthoDB" id="20828at2759"/>
<feature type="compositionally biased region" description="Low complexity" evidence="8">
    <location>
        <begin position="1192"/>
        <end position="1204"/>
    </location>
</feature>
<feature type="region of interest" description="Disordered" evidence="8">
    <location>
        <begin position="2147"/>
        <end position="2222"/>
    </location>
</feature>
<accession>A0A0R3W2Q0</accession>
<evidence type="ECO:0000256" key="2">
    <source>
        <dbReference type="ARBA" id="ARBA00010289"/>
    </source>
</evidence>
<feature type="domain" description="Mediator complex subunit Med12 LCEWAV-domain" evidence="9">
    <location>
        <begin position="520"/>
        <end position="687"/>
    </location>
</feature>
<evidence type="ECO:0000256" key="7">
    <source>
        <dbReference type="ARBA" id="ARBA00023242"/>
    </source>
</evidence>
<feature type="compositionally biased region" description="Polar residues" evidence="8">
    <location>
        <begin position="1918"/>
        <end position="1927"/>
    </location>
</feature>
<dbReference type="Proteomes" id="UP000282613">
    <property type="component" value="Unassembled WGS sequence"/>
</dbReference>
<feature type="region of interest" description="Disordered" evidence="8">
    <location>
        <begin position="2234"/>
        <end position="2275"/>
    </location>
</feature>
<sequence length="2275" mass="250579">MSKFPSLEGYPLKGRSSGPPDVYPQKPNQLEDALTKQLVEKGFKYHRPVADEHKSGRGGSAPQDLDTAWDLYYNILLLKAQTAPPFEPDNPQIQVESYSGMEKDWGQLKDWLLDLSGANCNRRNAVFHASKGTILSELVSCRFPLSHSLRLINKLIIHATAQLENLKKKQKLDPTMEWTEELLQMLDKLFSGDLSTVSPTKYDCMCAEWDYLFNLLTILYDNDLVEHWDVLKWLASKLDHLYDNSLKLVSQDSSSFCSHHERPQAAKCDPLRSLKFVLPYFQRFCLRFTESELLARRILYRTCSIFSELLRACALRSNPGVVTFTKPEEYIDFFVCSHHRPLLLSTSSIIIALTLHCPSAAVWNKITSETNYTYLSGSPLDLLPCPLSCLPIYPGPEASNLRKCLVETEAVLLERGRLAESGWYLFPSRTITSDECTNETNTEMFVRVLDELDSHDFNQSVETNPIDSLFKKLFHSENLESPRSTTALVTFLCKWAVSPSRTGIHRSIILACLLDYLYSKLPAFNFQACFLAFLDVHAPSSPNVDGPGFRSLVCLFAELIDRGLFNHDAFVRTYIARGVFDSSFHPLANADSVPLSLTSSSVFPPLTAVASLHSSSLNNNFSVQSEISEDNDRNSVDNPDSVRSDLGGGLPQRHSCDLNRHLQYLIHFPLPQDDSYAHEQNQRAQLLYGSSARAHSRAREIPRKVSRDIVKLFTRSAHRLDVVHGELGKRKKNKERIVDVSATPNGTQRCSSGTKETRSLEELLEAISTRFRSLNYYDMEYVISKSMPAYLRSLSGTTSASTTITSCGGESLVADSSGIAASSPSAPNSSRDHIYYPAHNSIFLFMELIETSLNILTLLDTVVETLERLQASSLSAPYPCMSSYLSLVWPRAIGILRAHQAVLITQPSLQQRIFTCLIEHLRRGMQEKLQSKRCIFEYLKSLYFSSAYIKRLCGPSVSPSPFELSQHLPTLNSQTSEILRRLRTYPEDRKTLVDETLKGVLQCRDPDRLAALSGRFVDYSVQCTELALEWLLAVASLVIPLRSGVSISSSVASSGVQNFNSEVVSQLDDPVGWDNLASLIGTLLAHHCIDTEKLFDILINPSLALGLDQSSAPVDSRSEPTVRLACHILHRLFTVEKITQEAQPSFRVSEPSLLFSALRRVNYALFIDTLKMLMIHSNKGKPLELIDEAGEDGSAAGSDDNSSDNGRDSERETDDGPADSSLDPADGFDLIDGPPVSKNKRKRRRVHLASSKNKRRRGVNARRSASGASLLNVRRKNRLASSIHQSTCAFLTNGQPPSDAELREMSLRDFAHLVLREICVTPWVREYFYLISTRLLQENVLIDEMISSNQTRFLLHIIYHPHDVKWVDLAATSDVAEAMLSLISSVNVWSLHATLMELTLLCRQISFTSSKEALDQVANRIVTSFNEQALAYLKPTQMGAFSASTFGEQLPEALPDIEIPETDNSWLLPSLIAKLPQELKMQIVTKTCDILNGIKLFWRHKNDEDQERIVMQHSILLAHPVFSSILHVCMEAVDPLERLYEQLEYFVSGVKETRDRMPENLRTRHILQECLALRLSLLGICLSSMNLTTDRLISGALILAQLIGFGVTEPHSNQTLFFTCLDMLHSLVHNLAAQVGPDNPQYQNLAKKVRKKLAERHFTVGIEYIRPLLFIGRTGYPFVAVTPLDGTAGSGNRGDGGGGAGKLGGSSKFASFKSSGKSGGTNALRYSGGGGGGVGSGSASTTANSGNNNGTPSSGGGGVKTFTRKRGYAFVSRDRFAPWEIYDVNRRSAFLAMCGAVQVPATQSRDEEQANILLSHEHPITHRRSEEFYLQSLFHEAEPLVSSTSTTAVSSPSSSIDSASKQFILGSVPSTKRHSGVDGMPRRMAQQNQRLSKPEDLIYRQQQQQQAPPPLSLPPTQMRMQAPSQQPTKRKRSRAAAQQQEEMLLPPPPPQMYHQSMYPPPQTSSAMAAAQAAESVAAATTTTAPTTVTGKRKRMGGIAGGGGGTAAAVTAAAASVASMRRGAAPPPRSYDNGAVPIPSQQQAWSGGRVSSAAGGSGRVPTQRQNLSEFVQNQTKAQHKAAQQQQIAAAFADGVIPMEEQFSQQQQQDSRFRGGGGGSDPSYGFAEMMPPQSCAGGPFVPDFAAMGSQLRHQRQQRYMEGSGGGGGNQSQQVVPDPPPYPGRPQPTKAPPPQPPPPQMMIQMMSSSTSAPAPSMPTSAVVGEAVTQAQHRAYMMSSAQSSGPAFMGEAPRAAPPPPPPHFSRLYDTTGGGGGEYR</sequence>
<dbReference type="Pfam" id="PF12145">
    <property type="entry name" value="Med12-LCEWAV"/>
    <property type="match status" value="2"/>
</dbReference>
<feature type="region of interest" description="Disordered" evidence="8">
    <location>
        <begin position="1190"/>
        <end position="1267"/>
    </location>
</feature>
<dbReference type="WBParaSite" id="TASK_0000412501-mRNA-1">
    <property type="protein sequence ID" value="TASK_0000412501-mRNA-1"/>
    <property type="gene ID" value="TASK_0000412501"/>
</dbReference>
<protein>
    <submittedName>
        <fullName evidence="12">Med12 domain-containing protein</fullName>
    </submittedName>
</protein>
<proteinExistence type="inferred from homology"/>
<gene>
    <name evidence="10" type="ORF">TASK_LOCUS4126</name>
</gene>
<feature type="region of interest" description="Disordered" evidence="8">
    <location>
        <begin position="1"/>
        <end position="29"/>
    </location>
</feature>
<evidence type="ECO:0000313" key="12">
    <source>
        <dbReference type="WBParaSite" id="TASK_0000412501-mRNA-1"/>
    </source>
</evidence>
<keyword evidence="5" id="KW-0010">Activator</keyword>
<feature type="compositionally biased region" description="Basic residues" evidence="8">
    <location>
        <begin position="1238"/>
        <end position="1260"/>
    </location>
</feature>
<feature type="compositionally biased region" description="Low complexity" evidence="8">
    <location>
        <begin position="1737"/>
        <end position="1752"/>
    </location>
</feature>
<evidence type="ECO:0000256" key="4">
    <source>
        <dbReference type="ARBA" id="ARBA00023015"/>
    </source>
</evidence>
<comment type="similarity">
    <text evidence="2">Belongs to the Mediator complex subunit 12 family.</text>
</comment>
<evidence type="ECO:0000313" key="10">
    <source>
        <dbReference type="EMBL" id="VDK32916.1"/>
    </source>
</evidence>
<feature type="compositionally biased region" description="Low complexity" evidence="8">
    <location>
        <begin position="2198"/>
        <end position="2218"/>
    </location>
</feature>
<name>A0A0R3W2Q0_TAEAS</name>
<evidence type="ECO:0000256" key="1">
    <source>
        <dbReference type="ARBA" id="ARBA00004123"/>
    </source>
</evidence>
<feature type="region of interest" description="Disordered" evidence="8">
    <location>
        <begin position="1845"/>
        <end position="1949"/>
    </location>
</feature>
<feature type="compositionally biased region" description="Pro residues" evidence="8">
    <location>
        <begin position="2174"/>
        <end position="2197"/>
    </location>
</feature>
<reference evidence="12" key="1">
    <citation type="submission" date="2016-04" db="UniProtKB">
        <authorList>
            <consortium name="WormBaseParasite"/>
        </authorList>
    </citation>
    <scope>IDENTIFICATION</scope>
</reference>
<dbReference type="EMBL" id="UYRS01018330">
    <property type="protein sequence ID" value="VDK32916.1"/>
    <property type="molecule type" value="Genomic_DNA"/>
</dbReference>
<feature type="region of interest" description="Disordered" evidence="8">
    <location>
        <begin position="1730"/>
        <end position="1759"/>
    </location>
</feature>
<feature type="compositionally biased region" description="Low complexity" evidence="8">
    <location>
        <begin position="1845"/>
        <end position="1860"/>
    </location>
</feature>
<feature type="domain" description="Mediator complex subunit Med12 LCEWAV-domain" evidence="9">
    <location>
        <begin position="327"/>
        <end position="515"/>
    </location>
</feature>
<evidence type="ECO:0000256" key="3">
    <source>
        <dbReference type="ARBA" id="ARBA00022491"/>
    </source>
</evidence>
<comment type="subcellular location">
    <subcellularLocation>
        <location evidence="1">Nucleus</location>
    </subcellularLocation>
</comment>
<keyword evidence="11" id="KW-1185">Reference proteome</keyword>
<evidence type="ECO:0000256" key="6">
    <source>
        <dbReference type="ARBA" id="ARBA00023163"/>
    </source>
</evidence>
<organism evidence="12">
    <name type="scientific">Taenia asiatica</name>
    <name type="common">Asian tapeworm</name>
    <dbReference type="NCBI Taxonomy" id="60517"/>
    <lineage>
        <taxon>Eukaryota</taxon>
        <taxon>Metazoa</taxon>
        <taxon>Spiralia</taxon>
        <taxon>Lophotrochozoa</taxon>
        <taxon>Platyhelminthes</taxon>
        <taxon>Cestoda</taxon>
        <taxon>Eucestoda</taxon>
        <taxon>Cyclophyllidea</taxon>
        <taxon>Taeniidae</taxon>
        <taxon>Taenia</taxon>
    </lineage>
</organism>
<feature type="region of interest" description="Disordered" evidence="8">
    <location>
        <begin position="2020"/>
        <end position="2061"/>
    </location>
</feature>